<sequence length="75" mass="8928">MMLHDTYPVFFNFWRPSRYCSSSNHYVLRDSQQFRLIVFSPKARHSFILVSSEGPSPSRYDDFICSCFTVKHRNS</sequence>
<dbReference type="EMBL" id="SEWT01000005">
    <property type="protein sequence ID" value="RYU32423.1"/>
    <property type="molecule type" value="Genomic_DNA"/>
</dbReference>
<name>A0A8B3RUX7_ENTFL</name>
<dbReference type="Proteomes" id="UP000292223">
    <property type="component" value="Unassembled WGS sequence"/>
</dbReference>
<reference evidence="2 3" key="1">
    <citation type="submission" date="2019-02" db="EMBL/GenBank/DDBJ databases">
        <title>From farm to fork: dissemination of Tn554::fexA-optrA in linezolid-resistant Enterococcus faecalis clones from chicken feces and meat in Tunisia.</title>
        <authorList>
            <person name="Tedim A.P."/>
            <person name="Elghaieb H."/>
            <person name="Abbassi M.S."/>
            <person name="Novais C."/>
            <person name="Hassen A."/>
            <person name="Peixe L."/>
            <person name="Freitas A.R."/>
        </authorList>
    </citation>
    <scope>NUCLEOTIDE SEQUENCE [LARGE SCALE GENOMIC DNA]</scope>
    <source>
        <strain evidence="2 3">728T</strain>
    </source>
</reference>
<accession>A0A8B3RUX7</accession>
<proteinExistence type="predicted"/>
<organism evidence="2 3">
    <name type="scientific">Enterococcus faecalis</name>
    <name type="common">Streptococcus faecalis</name>
    <dbReference type="NCBI Taxonomy" id="1351"/>
    <lineage>
        <taxon>Bacteria</taxon>
        <taxon>Bacillati</taxon>
        <taxon>Bacillota</taxon>
        <taxon>Bacilli</taxon>
        <taxon>Lactobacillales</taxon>
        <taxon>Enterococcaceae</taxon>
        <taxon>Enterococcus</taxon>
    </lineage>
</organism>
<protein>
    <submittedName>
        <fullName evidence="2">Uncharacterized protein</fullName>
    </submittedName>
</protein>
<evidence type="ECO:0000313" key="2">
    <source>
        <dbReference type="EMBL" id="RYU32423.1"/>
    </source>
</evidence>
<evidence type="ECO:0000313" key="1">
    <source>
        <dbReference type="EMBL" id="QFY93854.1"/>
    </source>
</evidence>
<reference evidence="1" key="2">
    <citation type="submission" date="2019-07" db="EMBL/GenBank/DDBJ databases">
        <title>Transferable Resistance Gene optrA in Enterococcus faecalis from Swine in Brazil.</title>
        <authorList>
            <person name="Almeida L.M."/>
            <person name="Lebreton F."/>
            <person name="Gaca A."/>
            <person name="Bispo P.M."/>
            <person name="Saavedra J."/>
            <person name="Filsner P."/>
            <person name="Moreno A.M."/>
            <person name="Mamizuka E.M."/>
            <person name="Gilmore M.S."/>
        </authorList>
    </citation>
    <scope>NUCLEOTIDE SEQUENCE</scope>
    <source>
        <strain evidence="1">L15</strain>
    </source>
</reference>
<dbReference type="AlphaFoldDB" id="A0A8B3RUX7"/>
<gene>
    <name evidence="1" type="ORF">CGZ46_14510</name>
    <name evidence="2" type="ORF">EU507_08590</name>
</gene>
<dbReference type="EMBL" id="CP042213">
    <property type="protein sequence ID" value="QFY93854.1"/>
    <property type="molecule type" value="Genomic_DNA"/>
</dbReference>
<evidence type="ECO:0000313" key="3">
    <source>
        <dbReference type="Proteomes" id="UP000292223"/>
    </source>
</evidence>